<evidence type="ECO:0000259" key="6">
    <source>
        <dbReference type="SMART" id="SM00226"/>
    </source>
</evidence>
<evidence type="ECO:0000256" key="5">
    <source>
        <dbReference type="PIRSR" id="PIRSR617867-1"/>
    </source>
</evidence>
<feature type="active site" description="Proton donor" evidence="5">
    <location>
        <position position="135"/>
    </location>
</feature>
<dbReference type="PANTHER" id="PTHR11717">
    <property type="entry name" value="LOW MOLECULAR WEIGHT PROTEIN TYROSINE PHOSPHATASE"/>
    <property type="match status" value="1"/>
</dbReference>
<dbReference type="GO" id="GO:0004725">
    <property type="term" value="F:protein tyrosine phosphatase activity"/>
    <property type="evidence" value="ECO:0007669"/>
    <property type="project" value="UniProtKB-EC"/>
</dbReference>
<comment type="similarity">
    <text evidence="1">Belongs to the low molecular weight phosphotyrosine protein phosphatase family.</text>
</comment>
<dbReference type="PANTHER" id="PTHR11717:SF7">
    <property type="entry name" value="LOW MOLECULAR WEIGHT PHOSPHOTYROSINE PROTEIN PHOSPHATASE"/>
    <property type="match status" value="1"/>
</dbReference>
<evidence type="ECO:0000256" key="4">
    <source>
        <dbReference type="ARBA" id="ARBA00022912"/>
    </source>
</evidence>
<dbReference type="InterPro" id="IPR017867">
    <property type="entry name" value="Tyr_phospatase_low_mol_wt"/>
</dbReference>
<dbReference type="Gene3D" id="3.40.50.2300">
    <property type="match status" value="1"/>
</dbReference>
<feature type="active site" description="Nucleophile" evidence="5">
    <location>
        <position position="17"/>
    </location>
</feature>
<dbReference type="InterPro" id="IPR036196">
    <property type="entry name" value="Ptyr_pPase_sf"/>
</dbReference>
<dbReference type="SMART" id="SM00226">
    <property type="entry name" value="LMWPc"/>
    <property type="match status" value="1"/>
</dbReference>
<evidence type="ECO:0000256" key="1">
    <source>
        <dbReference type="ARBA" id="ARBA00011063"/>
    </source>
</evidence>
<name>A0AAU8DJZ9_9ACTN</name>
<evidence type="ECO:0000256" key="3">
    <source>
        <dbReference type="ARBA" id="ARBA00022801"/>
    </source>
</evidence>
<sequence>MSRSPSETAPVRISVVCSGNICRSPIGEKVLQARFAEAGLADRVRISSAGTGDWHVGDGANHGAVAVLRRHGYPTDHAAQQILPADLADLDLVLVADRGHLRVLRRHAAEVGFDAEKIKLIRSFDDTADSDDVPDPYGRPDAEFEDVLSMLEAAAPGVIEWVRRELLTAGPTASEHR</sequence>
<dbReference type="InterPro" id="IPR050438">
    <property type="entry name" value="LMW_PTPase"/>
</dbReference>
<evidence type="ECO:0000256" key="2">
    <source>
        <dbReference type="ARBA" id="ARBA00013064"/>
    </source>
</evidence>
<dbReference type="PRINTS" id="PR00719">
    <property type="entry name" value="LMWPTPASE"/>
</dbReference>
<dbReference type="EC" id="3.1.3.48" evidence="2"/>
<gene>
    <name evidence="7" type="ORF">ABLG96_13430</name>
</gene>
<keyword evidence="4" id="KW-0904">Protein phosphatase</keyword>
<accession>A0AAU8DJZ9</accession>
<proteinExistence type="inferred from homology"/>
<dbReference type="SUPFAM" id="SSF52788">
    <property type="entry name" value="Phosphotyrosine protein phosphatases I"/>
    <property type="match status" value="1"/>
</dbReference>
<dbReference type="EMBL" id="CP159218">
    <property type="protein sequence ID" value="XCG62264.1"/>
    <property type="molecule type" value="Genomic_DNA"/>
</dbReference>
<reference evidence="7" key="1">
    <citation type="submission" date="2024-05" db="EMBL/GenBank/DDBJ databases">
        <authorList>
            <person name="Cai S.Y."/>
            <person name="Jin L.M."/>
            <person name="Li H.R."/>
        </authorList>
    </citation>
    <scope>NUCLEOTIDE SEQUENCE</scope>
    <source>
        <strain evidence="7">A5-74</strain>
    </source>
</reference>
<organism evidence="7">
    <name type="scientific">Nakamurella sp. A5-74</name>
    <dbReference type="NCBI Taxonomy" id="3158264"/>
    <lineage>
        <taxon>Bacteria</taxon>
        <taxon>Bacillati</taxon>
        <taxon>Actinomycetota</taxon>
        <taxon>Actinomycetes</taxon>
        <taxon>Nakamurellales</taxon>
        <taxon>Nakamurellaceae</taxon>
        <taxon>Nakamurella</taxon>
    </lineage>
</organism>
<protein>
    <recommendedName>
        <fullName evidence="2">protein-tyrosine-phosphatase</fullName>
        <ecNumber evidence="2">3.1.3.48</ecNumber>
    </recommendedName>
</protein>
<feature type="active site" evidence="5">
    <location>
        <position position="23"/>
    </location>
</feature>
<feature type="domain" description="Phosphotyrosine protein phosphatase I" evidence="6">
    <location>
        <begin position="11"/>
        <end position="161"/>
    </location>
</feature>
<dbReference type="RefSeq" id="WP_353647879.1">
    <property type="nucleotide sequence ID" value="NZ_CP159218.1"/>
</dbReference>
<dbReference type="Pfam" id="PF01451">
    <property type="entry name" value="LMWPc"/>
    <property type="match status" value="1"/>
</dbReference>
<evidence type="ECO:0000313" key="7">
    <source>
        <dbReference type="EMBL" id="XCG62264.1"/>
    </source>
</evidence>
<dbReference type="AlphaFoldDB" id="A0AAU8DJZ9"/>
<keyword evidence="3 7" id="KW-0378">Hydrolase</keyword>
<dbReference type="InterPro" id="IPR023485">
    <property type="entry name" value="Ptyr_pPase"/>
</dbReference>
<dbReference type="CDD" id="cd16343">
    <property type="entry name" value="LMWPTP"/>
    <property type="match status" value="1"/>
</dbReference>